<name>A0A100WQ65_MYCFO</name>
<dbReference type="AlphaFoldDB" id="A0A100WQ65"/>
<evidence type="ECO:0000313" key="2">
    <source>
        <dbReference type="EMBL" id="GAT02548.1"/>
    </source>
</evidence>
<accession>A0A100WQ65</accession>
<feature type="region of interest" description="Disordered" evidence="1">
    <location>
        <begin position="24"/>
        <end position="53"/>
    </location>
</feature>
<evidence type="ECO:0000256" key="1">
    <source>
        <dbReference type="SAM" id="MobiDB-lite"/>
    </source>
</evidence>
<comment type="caution">
    <text evidence="2">The sequence shown here is derived from an EMBL/GenBank/DDBJ whole genome shotgun (WGS) entry which is preliminary data.</text>
</comment>
<reference evidence="3" key="2">
    <citation type="submission" date="2016-02" db="EMBL/GenBank/DDBJ databases">
        <title>Draft genome sequence of five rapidly growing Mycobacterium species.</title>
        <authorList>
            <person name="Katahira K."/>
            <person name="Gotou Y."/>
            <person name="Iida K."/>
            <person name="Ogura Y."/>
            <person name="Hayashi T."/>
        </authorList>
    </citation>
    <scope>NUCLEOTIDE SEQUENCE [LARGE SCALE GENOMIC DNA]</scope>
    <source>
        <strain evidence="3">JCM6368</strain>
    </source>
</reference>
<evidence type="ECO:0000313" key="3">
    <source>
        <dbReference type="Proteomes" id="UP000069705"/>
    </source>
</evidence>
<reference evidence="2 3" key="1">
    <citation type="journal article" date="2016" name="Genome Announc.">
        <title>Draft Genome Sequences of Five Rapidly Growing Mycobacterium Species, M. thermoresistibile, M. fortuitum subsp. acetamidolyticum, M. canariasense, M. brisbanense, and M. novocastrense.</title>
        <authorList>
            <person name="Katahira K."/>
            <person name="Ogura Y."/>
            <person name="Gotoh Y."/>
            <person name="Hayashi T."/>
        </authorList>
    </citation>
    <scope>NUCLEOTIDE SEQUENCE [LARGE SCALE GENOMIC DNA]</scope>
    <source>
        <strain evidence="2 3">JCM6368</strain>
    </source>
</reference>
<organism evidence="2 3">
    <name type="scientific">Mycolicibacterium fortuitum subsp. acetamidolyticum</name>
    <dbReference type="NCBI Taxonomy" id="144550"/>
    <lineage>
        <taxon>Bacteria</taxon>
        <taxon>Bacillati</taxon>
        <taxon>Actinomycetota</taxon>
        <taxon>Actinomycetes</taxon>
        <taxon>Mycobacteriales</taxon>
        <taxon>Mycobacteriaceae</taxon>
        <taxon>Mycolicibacterium</taxon>
    </lineage>
</organism>
<gene>
    <name evidence="2" type="ORF">RMCFA_2660</name>
</gene>
<sequence length="53" mass="6150">MCGMETVGARQVWRQWSDIAELFRGPHDPDWEADRDKIADEPRAERRPVPSNA</sequence>
<dbReference type="EMBL" id="BCSZ01000025">
    <property type="protein sequence ID" value="GAT02548.1"/>
    <property type="molecule type" value="Genomic_DNA"/>
</dbReference>
<protein>
    <submittedName>
        <fullName evidence="2">Prevent-host-death family protein</fullName>
    </submittedName>
</protein>
<proteinExistence type="predicted"/>
<dbReference type="Proteomes" id="UP000069705">
    <property type="component" value="Unassembled WGS sequence"/>
</dbReference>